<sequence>MESAKLEVAIDEAIASCGGAREAVKVLLAEVAQLQDELSMAVPAVRPRRAIPRWCAAKEGKIRRVKQCRCAVRARVTKIGPITKGLCILIDPQAQADFMLSSSLSSRLPDGGADNCFAMPSTANGDRAFDC</sequence>
<keyword evidence="2" id="KW-1185">Reference proteome</keyword>
<evidence type="ECO:0000313" key="2">
    <source>
        <dbReference type="Proteomes" id="UP000323258"/>
    </source>
</evidence>
<dbReference type="AlphaFoldDB" id="A0A5D4H7T7"/>
<reference evidence="1 2" key="2">
    <citation type="submission" date="2019-09" db="EMBL/GenBank/DDBJ databases">
        <title>Mesorhizobium sp. MaA-C15 isolated from Microcystis aeruginosa.</title>
        <authorList>
            <person name="Jeong S.E."/>
            <person name="Jin H.M."/>
            <person name="Jeon C.O."/>
        </authorList>
    </citation>
    <scope>NUCLEOTIDE SEQUENCE [LARGE SCALE GENOMIC DNA]</scope>
    <source>
        <strain evidence="1 2">MaA-C15</strain>
    </source>
</reference>
<protein>
    <submittedName>
        <fullName evidence="1">D-aminoacyl-tRNA deacylase</fullName>
    </submittedName>
</protein>
<accession>A0A5D4H7T7</accession>
<dbReference type="EMBL" id="VSZS01000039">
    <property type="protein sequence ID" value="TYR37151.1"/>
    <property type="molecule type" value="Genomic_DNA"/>
</dbReference>
<proteinExistence type="predicted"/>
<evidence type="ECO:0000313" key="1">
    <source>
        <dbReference type="EMBL" id="TYR37151.1"/>
    </source>
</evidence>
<name>A0A5D4H7T7_9HYPH</name>
<reference evidence="1 2" key="1">
    <citation type="submission" date="2019-08" db="EMBL/GenBank/DDBJ databases">
        <authorList>
            <person name="Seo Y.L."/>
        </authorList>
    </citation>
    <scope>NUCLEOTIDE SEQUENCE [LARGE SCALE GENOMIC DNA]</scope>
    <source>
        <strain evidence="1 2">MaA-C15</strain>
    </source>
</reference>
<gene>
    <name evidence="1" type="ORF">FY036_00325</name>
</gene>
<dbReference type="RefSeq" id="WP_148912738.1">
    <property type="nucleotide sequence ID" value="NZ_VSZS01000039.1"/>
</dbReference>
<dbReference type="Proteomes" id="UP000323258">
    <property type="component" value="Unassembled WGS sequence"/>
</dbReference>
<organism evidence="1 2">
    <name type="scientific">Neoaquamicrobium microcysteis</name>
    <dbReference type="NCBI Taxonomy" id="2682781"/>
    <lineage>
        <taxon>Bacteria</taxon>
        <taxon>Pseudomonadati</taxon>
        <taxon>Pseudomonadota</taxon>
        <taxon>Alphaproteobacteria</taxon>
        <taxon>Hyphomicrobiales</taxon>
        <taxon>Phyllobacteriaceae</taxon>
        <taxon>Neoaquamicrobium</taxon>
    </lineage>
</organism>
<comment type="caution">
    <text evidence="1">The sequence shown here is derived from an EMBL/GenBank/DDBJ whole genome shotgun (WGS) entry which is preliminary data.</text>
</comment>